<dbReference type="AlphaFoldDB" id="D8M891"/>
<dbReference type="Proteomes" id="UP000008312">
    <property type="component" value="Unassembled WGS sequence"/>
</dbReference>
<gene>
    <name evidence="1" type="ORF">GSBLH_T00004037001</name>
</gene>
<accession>D8M891</accession>
<dbReference type="RefSeq" id="XP_012898328.1">
    <property type="nucleotide sequence ID" value="XM_013042874.1"/>
</dbReference>
<protein>
    <submittedName>
        <fullName evidence="1">Uncharacterized protein</fullName>
    </submittedName>
</protein>
<dbReference type="EMBL" id="FN668683">
    <property type="protein sequence ID" value="CBK24280.2"/>
    <property type="molecule type" value="Genomic_DNA"/>
</dbReference>
<dbReference type="OrthoDB" id="21513at2759"/>
<sequence>MRLKAICKGLGFIYSVSKDETAFNTFGNDIIQCFYDLSKTSPEPIRRLSLQYLEVVKKKWINVLQSGYWKARENPDPQEVLDAAIILYSLQCISSDVEFGSELQKYVIADSSESKYGSKTRISVIDLFGWNAREESIPSNVVDLCTSCHKRSPRRSTQCRFCGKEVVVITPFRALSNSLIYSFYCQTAGIELECSYDDYLRWLPSLRPYKSPKELPWRHFVDQCYLVRCWDGS</sequence>
<keyword evidence="2" id="KW-1185">Reference proteome</keyword>
<name>D8M891_BLAHO</name>
<evidence type="ECO:0000313" key="1">
    <source>
        <dbReference type="EMBL" id="CBK24280.2"/>
    </source>
</evidence>
<dbReference type="InParanoid" id="D8M891"/>
<dbReference type="GeneID" id="24921083"/>
<evidence type="ECO:0000313" key="2">
    <source>
        <dbReference type="Proteomes" id="UP000008312"/>
    </source>
</evidence>
<organism evidence="1">
    <name type="scientific">Blastocystis hominis</name>
    <dbReference type="NCBI Taxonomy" id="12968"/>
    <lineage>
        <taxon>Eukaryota</taxon>
        <taxon>Sar</taxon>
        <taxon>Stramenopiles</taxon>
        <taxon>Bigyra</taxon>
        <taxon>Opalozoa</taxon>
        <taxon>Opalinata</taxon>
        <taxon>Blastocystidae</taxon>
        <taxon>Blastocystis</taxon>
    </lineage>
</organism>
<reference evidence="1" key="1">
    <citation type="submission" date="2010-02" db="EMBL/GenBank/DDBJ databases">
        <title>Sequencing and annotation of the Blastocystis hominis genome.</title>
        <authorList>
            <person name="Wincker P."/>
        </authorList>
    </citation>
    <scope>NUCLEOTIDE SEQUENCE</scope>
    <source>
        <strain evidence="1">Singapore isolate B</strain>
    </source>
</reference>
<proteinExistence type="predicted"/>